<dbReference type="AlphaFoldDB" id="A0A2U2RM73"/>
<feature type="domain" description="Ppx/GppA phosphatase N-terminal" evidence="1">
    <location>
        <begin position="27"/>
        <end position="308"/>
    </location>
</feature>
<dbReference type="CDD" id="cd24119">
    <property type="entry name" value="ASKHA_NBD_MtPPX2-like"/>
    <property type="match status" value="1"/>
</dbReference>
<evidence type="ECO:0000313" key="3">
    <source>
        <dbReference type="Proteomes" id="UP000245590"/>
    </source>
</evidence>
<dbReference type="PANTHER" id="PTHR30005">
    <property type="entry name" value="EXOPOLYPHOSPHATASE"/>
    <property type="match status" value="1"/>
</dbReference>
<evidence type="ECO:0000313" key="2">
    <source>
        <dbReference type="EMBL" id="PWH06977.1"/>
    </source>
</evidence>
<dbReference type="InterPro" id="IPR050273">
    <property type="entry name" value="GppA/Ppx_hydrolase"/>
</dbReference>
<dbReference type="Pfam" id="PF02541">
    <property type="entry name" value="Ppx-GppA"/>
    <property type="match status" value="1"/>
</dbReference>
<evidence type="ECO:0000259" key="1">
    <source>
        <dbReference type="Pfam" id="PF02541"/>
    </source>
</evidence>
<keyword evidence="3" id="KW-1185">Reference proteome</keyword>
<protein>
    <submittedName>
        <fullName evidence="2">Exopolyphosphatase</fullName>
    </submittedName>
</protein>
<dbReference type="OrthoDB" id="9793035at2"/>
<organism evidence="2 3">
    <name type="scientific">Brachybacterium endophyticum</name>
    <dbReference type="NCBI Taxonomy" id="2182385"/>
    <lineage>
        <taxon>Bacteria</taxon>
        <taxon>Bacillati</taxon>
        <taxon>Actinomycetota</taxon>
        <taxon>Actinomycetes</taxon>
        <taxon>Micrococcales</taxon>
        <taxon>Dermabacteraceae</taxon>
        <taxon>Brachybacterium</taxon>
    </lineage>
</organism>
<dbReference type="Gene3D" id="3.30.420.150">
    <property type="entry name" value="Exopolyphosphatase. Domain 2"/>
    <property type="match status" value="1"/>
</dbReference>
<accession>A0A2U2RM73</accession>
<comment type="caution">
    <text evidence="2">The sequence shown here is derived from an EMBL/GenBank/DDBJ whole genome shotgun (WGS) entry which is preliminary data.</text>
</comment>
<dbReference type="PANTHER" id="PTHR30005:SF13">
    <property type="entry name" value="EXOPOLYPHOSPHATASE 2"/>
    <property type="match status" value="1"/>
</dbReference>
<dbReference type="Proteomes" id="UP000245590">
    <property type="component" value="Unassembled WGS sequence"/>
</dbReference>
<dbReference type="GO" id="GO:0016462">
    <property type="term" value="F:pyrophosphatase activity"/>
    <property type="evidence" value="ECO:0007669"/>
    <property type="project" value="TreeGrafter"/>
</dbReference>
<dbReference type="RefSeq" id="WP_109275574.1">
    <property type="nucleotide sequence ID" value="NZ_QFKX01000002.1"/>
</dbReference>
<gene>
    <name evidence="2" type="ORF">DEO23_08820</name>
</gene>
<dbReference type="Gene3D" id="3.30.420.40">
    <property type="match status" value="1"/>
</dbReference>
<reference evidence="2 3" key="1">
    <citation type="submission" date="2018-05" db="EMBL/GenBank/DDBJ databases">
        <title>Brachybacterium sp. M1HQ-2T, whole genome shotgun sequence.</title>
        <authorList>
            <person name="Tuo L."/>
        </authorList>
    </citation>
    <scope>NUCLEOTIDE SEQUENCE [LARGE SCALE GENOMIC DNA]</scope>
    <source>
        <strain evidence="2 3">M1HQ-2</strain>
    </source>
</reference>
<sequence>MSAPVAAIDCGTNSIRLLIARPAEDGRGLVDLERRMEVVRLGYGVDRTGRFDPEAIARTLAATREYAELIARHGVERVRFVATSATRDASNREEFIDGVRAILGIAPEVIPGDVEAELSFRGAVTTLGDLPAGQRVVVDIGGGSTELVAGIDVPSHRISLDIGSVRLTERHLRDDPPTSEQIGRARADIETMLDQAQLEVPLGATTTLVGVAGTVTTLTALAEGLEAYSPDVTHGSEIDIAAMREVCWQVLAMSTAERSRHRIIHPGRIDVIGAGALIWDLVLARVQEASGLTTVRSSEHDILDGIALSLV</sequence>
<name>A0A2U2RM73_9MICO</name>
<proteinExistence type="predicted"/>
<dbReference type="SUPFAM" id="SSF53067">
    <property type="entry name" value="Actin-like ATPase domain"/>
    <property type="match status" value="2"/>
</dbReference>
<dbReference type="EMBL" id="QFKX01000002">
    <property type="protein sequence ID" value="PWH06977.1"/>
    <property type="molecule type" value="Genomic_DNA"/>
</dbReference>
<dbReference type="InterPro" id="IPR003695">
    <property type="entry name" value="Ppx_GppA_N"/>
</dbReference>
<dbReference type="InterPro" id="IPR043129">
    <property type="entry name" value="ATPase_NBD"/>
</dbReference>